<organism evidence="1 2">
    <name type="scientific">Xanthocytophaga agilis</name>
    <dbReference type="NCBI Taxonomy" id="3048010"/>
    <lineage>
        <taxon>Bacteria</taxon>
        <taxon>Pseudomonadati</taxon>
        <taxon>Bacteroidota</taxon>
        <taxon>Cytophagia</taxon>
        <taxon>Cytophagales</taxon>
        <taxon>Rhodocytophagaceae</taxon>
        <taxon>Xanthocytophaga</taxon>
    </lineage>
</organism>
<comment type="caution">
    <text evidence="1">The sequence shown here is derived from an EMBL/GenBank/DDBJ whole genome shotgun (WGS) entry which is preliminary data.</text>
</comment>
<dbReference type="AlphaFoldDB" id="A0AAE3RCN9"/>
<keyword evidence="2" id="KW-1185">Reference proteome</keyword>
<reference evidence="1" key="1">
    <citation type="submission" date="2023-05" db="EMBL/GenBank/DDBJ databases">
        <authorList>
            <person name="Zhang X."/>
        </authorList>
    </citation>
    <scope>NUCLEOTIDE SEQUENCE</scope>
    <source>
        <strain evidence="1">BD1B2-1</strain>
    </source>
</reference>
<evidence type="ECO:0000313" key="1">
    <source>
        <dbReference type="EMBL" id="MDJ1506020.1"/>
    </source>
</evidence>
<dbReference type="EMBL" id="JASJOU010000019">
    <property type="protein sequence ID" value="MDJ1506020.1"/>
    <property type="molecule type" value="Genomic_DNA"/>
</dbReference>
<accession>A0AAE3RCN9</accession>
<protein>
    <submittedName>
        <fullName evidence="1">Uncharacterized protein</fullName>
    </submittedName>
</protein>
<sequence>MNWFCSRINNISISKNQIIVESLYRRKILIEGEEFKEIRITNRLFAGFIPLPMPSPPFFVFQLKNGKSYIFEDMSYKSLFTTLTLSMNKYASKLTDKVLQELGQ</sequence>
<evidence type="ECO:0000313" key="2">
    <source>
        <dbReference type="Proteomes" id="UP001232063"/>
    </source>
</evidence>
<gene>
    <name evidence="1" type="ORF">QNI22_35505</name>
</gene>
<proteinExistence type="predicted"/>
<dbReference type="RefSeq" id="WP_314518682.1">
    <property type="nucleotide sequence ID" value="NZ_JASJOU010000019.1"/>
</dbReference>
<name>A0AAE3RCN9_9BACT</name>
<dbReference type="Proteomes" id="UP001232063">
    <property type="component" value="Unassembled WGS sequence"/>
</dbReference>